<comment type="function">
    <text evidence="10">Provides the precursors necessary for DNA synthesis. Catalyzes the biosynthesis of deoxyribonucleotides from the corresponding ribonucleotides.</text>
</comment>
<gene>
    <name evidence="12" type="ORF">ACFSCX_20675</name>
</gene>
<dbReference type="NCBIfam" id="NF006665">
    <property type="entry name" value="PRK09209.1"/>
    <property type="match status" value="1"/>
</dbReference>
<evidence type="ECO:0000256" key="8">
    <source>
        <dbReference type="ARBA" id="ARBA00047754"/>
    </source>
</evidence>
<evidence type="ECO:0000256" key="7">
    <source>
        <dbReference type="ARBA" id="ARBA00023116"/>
    </source>
</evidence>
<evidence type="ECO:0000313" key="12">
    <source>
        <dbReference type="EMBL" id="MFD1738931.1"/>
    </source>
</evidence>
<keyword evidence="13" id="KW-1185">Reference proteome</keyword>
<evidence type="ECO:0000259" key="11">
    <source>
        <dbReference type="PROSITE" id="PS51161"/>
    </source>
</evidence>
<organism evidence="12 13">
    <name type="scientific">Bacillus salitolerans</name>
    <dbReference type="NCBI Taxonomy" id="1437434"/>
    <lineage>
        <taxon>Bacteria</taxon>
        <taxon>Bacillati</taxon>
        <taxon>Bacillota</taxon>
        <taxon>Bacilli</taxon>
        <taxon>Bacillales</taxon>
        <taxon>Bacillaceae</taxon>
        <taxon>Bacillus</taxon>
    </lineage>
</organism>
<dbReference type="GO" id="GO:0004748">
    <property type="term" value="F:ribonucleoside-diphosphate reductase activity, thioredoxin disulfide as acceptor"/>
    <property type="evidence" value="ECO:0007669"/>
    <property type="project" value="UniProtKB-EC"/>
</dbReference>
<accession>A0ABW4LV60</accession>
<name>A0ABW4LV60_9BACI</name>
<keyword evidence="3" id="KW-0021">Allosteric enzyme</keyword>
<evidence type="ECO:0000256" key="5">
    <source>
        <dbReference type="ARBA" id="ARBA00022840"/>
    </source>
</evidence>
<evidence type="ECO:0000256" key="1">
    <source>
        <dbReference type="ARBA" id="ARBA00010406"/>
    </source>
</evidence>
<keyword evidence="7 10" id="KW-0215">Deoxyribonucleotide synthesis</keyword>
<evidence type="ECO:0000256" key="3">
    <source>
        <dbReference type="ARBA" id="ARBA00022533"/>
    </source>
</evidence>
<evidence type="ECO:0000256" key="4">
    <source>
        <dbReference type="ARBA" id="ARBA00022741"/>
    </source>
</evidence>
<keyword evidence="5 9" id="KW-0067">ATP-binding</keyword>
<dbReference type="PROSITE" id="PS51161">
    <property type="entry name" value="ATP_CONE"/>
    <property type="match status" value="1"/>
</dbReference>
<dbReference type="PRINTS" id="PR01183">
    <property type="entry name" value="RIBORDTASEM1"/>
</dbReference>
<comment type="catalytic activity">
    <reaction evidence="8 10">
        <text>a 2'-deoxyribonucleoside 5'-diphosphate + [thioredoxin]-disulfide + H2O = a ribonucleoside 5'-diphosphate + [thioredoxin]-dithiol</text>
        <dbReference type="Rhea" id="RHEA:23252"/>
        <dbReference type="Rhea" id="RHEA-COMP:10698"/>
        <dbReference type="Rhea" id="RHEA-COMP:10700"/>
        <dbReference type="ChEBI" id="CHEBI:15377"/>
        <dbReference type="ChEBI" id="CHEBI:29950"/>
        <dbReference type="ChEBI" id="CHEBI:50058"/>
        <dbReference type="ChEBI" id="CHEBI:57930"/>
        <dbReference type="ChEBI" id="CHEBI:73316"/>
        <dbReference type="EC" id="1.17.4.1"/>
    </reaction>
</comment>
<dbReference type="EMBL" id="JBHUEM010000052">
    <property type="protein sequence ID" value="MFD1738931.1"/>
    <property type="molecule type" value="Genomic_DNA"/>
</dbReference>
<comment type="similarity">
    <text evidence="1 10">Belongs to the ribonucleoside diphosphate reductase large chain family.</text>
</comment>
<dbReference type="InterPro" id="IPR000788">
    <property type="entry name" value="RNR_lg_C"/>
</dbReference>
<dbReference type="PROSITE" id="PS00089">
    <property type="entry name" value="RIBORED_LARGE"/>
    <property type="match status" value="1"/>
</dbReference>
<feature type="domain" description="ATP-cone" evidence="11">
    <location>
        <begin position="6"/>
        <end position="98"/>
    </location>
</feature>
<reference evidence="13" key="1">
    <citation type="journal article" date="2019" name="Int. J. Syst. Evol. Microbiol.">
        <title>The Global Catalogue of Microorganisms (GCM) 10K type strain sequencing project: providing services to taxonomists for standard genome sequencing and annotation.</title>
        <authorList>
            <consortium name="The Broad Institute Genomics Platform"/>
            <consortium name="The Broad Institute Genome Sequencing Center for Infectious Disease"/>
            <person name="Wu L."/>
            <person name="Ma J."/>
        </authorList>
    </citation>
    <scope>NUCLEOTIDE SEQUENCE [LARGE SCALE GENOMIC DNA]</scope>
    <source>
        <strain evidence="13">CCUG 49339</strain>
    </source>
</reference>
<dbReference type="InterPro" id="IPR039718">
    <property type="entry name" value="Rrm1"/>
</dbReference>
<dbReference type="PANTHER" id="PTHR11573:SF6">
    <property type="entry name" value="RIBONUCLEOSIDE-DIPHOSPHATE REDUCTASE LARGE SUBUNIT"/>
    <property type="match status" value="1"/>
</dbReference>
<dbReference type="InterPro" id="IPR005144">
    <property type="entry name" value="ATP-cone_dom"/>
</dbReference>
<dbReference type="Pfam" id="PF02867">
    <property type="entry name" value="Ribonuc_red_lgC"/>
    <property type="match status" value="1"/>
</dbReference>
<dbReference type="SUPFAM" id="SSF51998">
    <property type="entry name" value="PFL-like glycyl radical enzymes"/>
    <property type="match status" value="1"/>
</dbReference>
<dbReference type="SUPFAM" id="SSF48168">
    <property type="entry name" value="R1 subunit of ribonucleotide reductase, N-terminal domain"/>
    <property type="match status" value="1"/>
</dbReference>
<dbReference type="Pfam" id="PF00317">
    <property type="entry name" value="Ribonuc_red_lgN"/>
    <property type="match status" value="1"/>
</dbReference>
<evidence type="ECO:0000256" key="2">
    <source>
        <dbReference type="ARBA" id="ARBA00012274"/>
    </source>
</evidence>
<dbReference type="EC" id="1.17.4.1" evidence="2 10"/>
<dbReference type="Gene3D" id="3.20.70.20">
    <property type="match status" value="1"/>
</dbReference>
<dbReference type="NCBIfam" id="TIGR02506">
    <property type="entry name" value="NrdE_NrdA"/>
    <property type="match status" value="1"/>
</dbReference>
<dbReference type="InterPro" id="IPR008926">
    <property type="entry name" value="RNR_R1-su_N"/>
</dbReference>
<dbReference type="RefSeq" id="WP_377930157.1">
    <property type="nucleotide sequence ID" value="NZ_JBHUEM010000052.1"/>
</dbReference>
<dbReference type="Proteomes" id="UP001597214">
    <property type="component" value="Unassembled WGS sequence"/>
</dbReference>
<sequence>MLQTATMIHDEQGQYEPFSKERITSFIQKIGGSFPQLDLESYTQKITNTILNREIFTKKQITNLLVLEGLANINEQEPDWTYFCARVYLHKLYNEAATNRGYDSKQNYGPFLPLVETLVEMGIYQKSLLTDYSKEEIEYLGAVIQQENDHLFTYIGLRTLSDRYIAKDYNKNIFELPQERFMIIAMSLMKKEAKGERLHLVKEAYWALSQLMMTVATPTLSNAGKTVGQLSSCFIDTVDDSLQGIYDSNTDIANLSKSGGGIGVYIGKIRSRGSDIKGYKGVSSGVIPWMKQINNTAVSVDQLGQRKGAIAVYLDVWHKDIFSFLDSKLNNGDERLRTHDLFTGVCIPDLFMEKVEAREEWHLFDPHEVRNVMGYSLEDFYDEKTGSGSFRQKYEECVNHPDLSSEKVLAIDIMKRIMISQLETGTPYMFYRDEVNRKNANAHIGMVYCSNLCTEITQNQSATTVDEQFTEDGKIITVKTPGDFVVCNLSSINLAKAVSKNALDRLIPIQVRMLDNVIDLNTIPVLQAQITNQKYRSIGLGTFGWHHLLALKGIKWESEEAVHYANELYEKIAYLTIQASNDLAKEKGAYPAFKDSAWHTGQYFESRGYEDENWQSLKEDVQKFGIRNGYLMAIAPNASTSIIAGSTASIDPIFQKLYSEEKKDYKIPVTAPDLNPDTFWLYKSAYHIDQEWSIMQNAARQRHIDQAISFNLYVVNTIQAKELLALHLSAWRSGMKTTYYVRSTSSDIEECDSCAS</sequence>
<keyword evidence="4 9" id="KW-0547">Nucleotide-binding</keyword>
<evidence type="ECO:0000256" key="6">
    <source>
        <dbReference type="ARBA" id="ARBA00023002"/>
    </source>
</evidence>
<evidence type="ECO:0000256" key="9">
    <source>
        <dbReference type="PROSITE-ProRule" id="PRU00492"/>
    </source>
</evidence>
<comment type="caution">
    <text evidence="12">The sequence shown here is derived from an EMBL/GenBank/DDBJ whole genome shotgun (WGS) entry which is preliminary data.</text>
</comment>
<dbReference type="InterPro" id="IPR013346">
    <property type="entry name" value="NrdE_NrdA_C"/>
</dbReference>
<evidence type="ECO:0000313" key="13">
    <source>
        <dbReference type="Proteomes" id="UP001597214"/>
    </source>
</evidence>
<keyword evidence="6 10" id="KW-0560">Oxidoreductase</keyword>
<protein>
    <recommendedName>
        <fullName evidence="2 10">Ribonucleoside-diphosphate reductase</fullName>
        <ecNumber evidence="2 10">1.17.4.1</ecNumber>
    </recommendedName>
</protein>
<evidence type="ECO:0000256" key="10">
    <source>
        <dbReference type="RuleBase" id="RU003410"/>
    </source>
</evidence>
<dbReference type="PANTHER" id="PTHR11573">
    <property type="entry name" value="RIBONUCLEOSIDE-DIPHOSPHATE REDUCTASE LARGE CHAIN"/>
    <property type="match status" value="1"/>
</dbReference>
<proteinExistence type="inferred from homology"/>
<dbReference type="CDD" id="cd01679">
    <property type="entry name" value="RNR_I"/>
    <property type="match status" value="1"/>
</dbReference>
<dbReference type="InterPro" id="IPR013509">
    <property type="entry name" value="RNR_lsu_N"/>
</dbReference>